<keyword evidence="1" id="KW-0732">Signal</keyword>
<protein>
    <submittedName>
        <fullName evidence="2">Uncharacterized protein</fullName>
    </submittedName>
</protein>
<evidence type="ECO:0000313" key="2">
    <source>
        <dbReference type="EMBL" id="MBO8443664.1"/>
    </source>
</evidence>
<proteinExistence type="predicted"/>
<dbReference type="Proteomes" id="UP000823633">
    <property type="component" value="Unassembled WGS sequence"/>
</dbReference>
<evidence type="ECO:0000313" key="3">
    <source>
        <dbReference type="Proteomes" id="UP000823633"/>
    </source>
</evidence>
<reference evidence="2" key="1">
    <citation type="submission" date="2020-10" db="EMBL/GenBank/DDBJ databases">
        <authorList>
            <person name="Gilroy R."/>
        </authorList>
    </citation>
    <scope>NUCLEOTIDE SEQUENCE</scope>
    <source>
        <strain evidence="2">11167</strain>
    </source>
</reference>
<sequence>MKKFAIVLIIALCTVGALFATDQEKPEDFTPPTQDKYDNVLSSTFTKTSARISAMGGAGLAVFNNQDSLYINPASLGAKGLVFNTPNVAVTLYNIKDAYVDTGLLENVINDPNSITDMDYLTGELLPGVIGVLGASGNNKLATVDAGVGFKAGRFAFAVDSQVNLNTYVPFNGGTADLQVIPQVDVAATMGIGIRFMRDKAFNIDVGVSAALQMRAFMQSFNAMDALDSFNSADENFDPASLFITKPIAIGWAVPLTVGLNINMPFGFTIANVVSNIQLVNGGYNYVFQDSYENFIDDPMGVFENVFTGPTSFVAETPFCYSVGFGWSPDLGGWEWLIDPTVAIDVVDVVGLFENLSTNSFLSRLKVGAELQFFKFLELRGGLNSGYVSLGAGINLFNVIHLEASYYWNEFGDVLGGKDVDALTIRFNILWER</sequence>
<name>A0A9D9EEI7_9SPIR</name>
<accession>A0A9D9EEI7</accession>
<gene>
    <name evidence="2" type="ORF">IAC42_07935</name>
</gene>
<organism evidence="2 3">
    <name type="scientific">Candidatus Aphodenecus pullistercoris</name>
    <dbReference type="NCBI Taxonomy" id="2840669"/>
    <lineage>
        <taxon>Bacteria</taxon>
        <taxon>Pseudomonadati</taxon>
        <taxon>Spirochaetota</taxon>
        <taxon>Spirochaetia</taxon>
        <taxon>Spirochaetales</taxon>
        <taxon>Candidatus Aphodenecus</taxon>
    </lineage>
</organism>
<evidence type="ECO:0000256" key="1">
    <source>
        <dbReference type="SAM" id="SignalP"/>
    </source>
</evidence>
<reference evidence="2" key="2">
    <citation type="journal article" date="2021" name="PeerJ">
        <title>Extensive microbial diversity within the chicken gut microbiome revealed by metagenomics and culture.</title>
        <authorList>
            <person name="Gilroy R."/>
            <person name="Ravi A."/>
            <person name="Getino M."/>
            <person name="Pursley I."/>
            <person name="Horton D.L."/>
            <person name="Alikhan N.F."/>
            <person name="Baker D."/>
            <person name="Gharbi K."/>
            <person name="Hall N."/>
            <person name="Watson M."/>
            <person name="Adriaenssens E.M."/>
            <person name="Foster-Nyarko E."/>
            <person name="Jarju S."/>
            <person name="Secka A."/>
            <person name="Antonio M."/>
            <person name="Oren A."/>
            <person name="Chaudhuri R.R."/>
            <person name="La Ragione R."/>
            <person name="Hildebrand F."/>
            <person name="Pallen M.J."/>
        </authorList>
    </citation>
    <scope>NUCLEOTIDE SEQUENCE</scope>
    <source>
        <strain evidence="2">11167</strain>
    </source>
</reference>
<feature type="chain" id="PRO_5039644693" evidence="1">
    <location>
        <begin position="21"/>
        <end position="433"/>
    </location>
</feature>
<dbReference type="EMBL" id="JADIMU010000053">
    <property type="protein sequence ID" value="MBO8443664.1"/>
    <property type="molecule type" value="Genomic_DNA"/>
</dbReference>
<comment type="caution">
    <text evidence="2">The sequence shown here is derived from an EMBL/GenBank/DDBJ whole genome shotgun (WGS) entry which is preliminary data.</text>
</comment>
<dbReference type="AlphaFoldDB" id="A0A9D9EEI7"/>
<feature type="signal peptide" evidence="1">
    <location>
        <begin position="1"/>
        <end position="20"/>
    </location>
</feature>